<dbReference type="SUPFAM" id="SSF52266">
    <property type="entry name" value="SGNH hydrolase"/>
    <property type="match status" value="1"/>
</dbReference>
<evidence type="ECO:0000256" key="1">
    <source>
        <dbReference type="SAM" id="SignalP"/>
    </source>
</evidence>
<accession>A0A1I2DYQ9</accession>
<reference evidence="3 4" key="1">
    <citation type="submission" date="2016-10" db="EMBL/GenBank/DDBJ databases">
        <authorList>
            <person name="de Groot N.N."/>
        </authorList>
    </citation>
    <scope>NUCLEOTIDE SEQUENCE [LARGE SCALE GENOMIC DNA]</scope>
    <source>
        <strain>GEY</strain>
        <strain evidence="4">DSM 9560</strain>
    </source>
</reference>
<feature type="domain" description="SGNH hydrolase-type esterase" evidence="2">
    <location>
        <begin position="50"/>
        <end position="207"/>
    </location>
</feature>
<dbReference type="OrthoDB" id="9790057at2"/>
<protein>
    <submittedName>
        <fullName evidence="3">Lysophospholipase L1</fullName>
    </submittedName>
</protein>
<feature type="chain" id="PRO_5011669986" evidence="1">
    <location>
        <begin position="22"/>
        <end position="218"/>
    </location>
</feature>
<keyword evidence="4" id="KW-1185">Reference proteome</keyword>
<dbReference type="InterPro" id="IPR036514">
    <property type="entry name" value="SGNH_hydro_sf"/>
</dbReference>
<dbReference type="InterPro" id="IPR013830">
    <property type="entry name" value="SGNH_hydro"/>
</dbReference>
<sequence length="218" mass="25253">MKTFNPLIFLFFNLLFLTALAQNSFEGEIRAFEKQDSISKPATGQILLYGSSSFRLWDNWKEDLAGYPVLNRGFGGSQLSDAIYFFDRMVVPYQPKTILLYEGDNDLAAGKSPEQVFVDFKVFAQKVKAQLPQTKLYFVAIKPSPKRINLLEQQKKANQLIKTYCQQNRSFLGFIDIFTPMLKNRGVPIMEHFKADSLHLNQKGYDIWKKEIKKYLKK</sequence>
<gene>
    <name evidence="3" type="ORF">SAMN04488541_100868</name>
</gene>
<dbReference type="Gene3D" id="3.40.50.1110">
    <property type="entry name" value="SGNH hydrolase"/>
    <property type="match status" value="1"/>
</dbReference>
<dbReference type="CDD" id="cd04502">
    <property type="entry name" value="SGNH_hydrolase_like_7"/>
    <property type="match status" value="1"/>
</dbReference>
<dbReference type="RefSeq" id="WP_091541882.1">
    <property type="nucleotide sequence ID" value="NZ_FONY01000008.1"/>
</dbReference>
<evidence type="ECO:0000313" key="3">
    <source>
        <dbReference type="EMBL" id="SFE85411.1"/>
    </source>
</evidence>
<name>A0A1I2DYQ9_9BACT</name>
<organism evidence="3 4">
    <name type="scientific">Thermoflexibacter ruber</name>
    <dbReference type="NCBI Taxonomy" id="1003"/>
    <lineage>
        <taxon>Bacteria</taxon>
        <taxon>Pseudomonadati</taxon>
        <taxon>Bacteroidota</taxon>
        <taxon>Cytophagia</taxon>
        <taxon>Cytophagales</taxon>
        <taxon>Thermoflexibacteraceae</taxon>
        <taxon>Thermoflexibacter</taxon>
    </lineage>
</organism>
<dbReference type="Pfam" id="PF13472">
    <property type="entry name" value="Lipase_GDSL_2"/>
    <property type="match status" value="1"/>
</dbReference>
<proteinExistence type="predicted"/>
<dbReference type="STRING" id="1003.SAMN04488541_100868"/>
<evidence type="ECO:0000259" key="2">
    <source>
        <dbReference type="Pfam" id="PF13472"/>
    </source>
</evidence>
<evidence type="ECO:0000313" key="4">
    <source>
        <dbReference type="Proteomes" id="UP000199513"/>
    </source>
</evidence>
<keyword evidence="1" id="KW-0732">Signal</keyword>
<dbReference type="GO" id="GO:0016788">
    <property type="term" value="F:hydrolase activity, acting on ester bonds"/>
    <property type="evidence" value="ECO:0007669"/>
    <property type="project" value="UniProtKB-ARBA"/>
</dbReference>
<feature type="signal peptide" evidence="1">
    <location>
        <begin position="1"/>
        <end position="21"/>
    </location>
</feature>
<dbReference type="AlphaFoldDB" id="A0A1I2DYQ9"/>
<dbReference type="Proteomes" id="UP000199513">
    <property type="component" value="Unassembled WGS sequence"/>
</dbReference>
<dbReference type="EMBL" id="FONY01000008">
    <property type="protein sequence ID" value="SFE85411.1"/>
    <property type="molecule type" value="Genomic_DNA"/>
</dbReference>